<dbReference type="EMBL" id="CAFAAL010000164">
    <property type="protein sequence ID" value="CAB4814910.1"/>
    <property type="molecule type" value="Genomic_DNA"/>
</dbReference>
<evidence type="ECO:0000313" key="1">
    <source>
        <dbReference type="EMBL" id="CAB4814910.1"/>
    </source>
</evidence>
<accession>A0A6J6YZ48</accession>
<proteinExistence type="predicted"/>
<organism evidence="1">
    <name type="scientific">freshwater metagenome</name>
    <dbReference type="NCBI Taxonomy" id="449393"/>
    <lineage>
        <taxon>unclassified sequences</taxon>
        <taxon>metagenomes</taxon>
        <taxon>ecological metagenomes</taxon>
    </lineage>
</organism>
<sequence length="76" mass="8298">MRSRVVVAVGGVAKVGCAPKKIVAAVIEAIEPASTLRTENFFVLFTCIPTYVSRTTPDASVRRTVSEQNEREPNFD</sequence>
<gene>
    <name evidence="1" type="ORF">UFOPK3004_01479</name>
    <name evidence="2" type="ORF">UFOPK3494_01663</name>
</gene>
<dbReference type="AlphaFoldDB" id="A0A6J6YZ48"/>
<name>A0A6J6YZ48_9ZZZZ</name>
<protein>
    <submittedName>
        <fullName evidence="1">Unannotated protein</fullName>
    </submittedName>
</protein>
<dbReference type="EMBL" id="CAFBMF010000159">
    <property type="protein sequence ID" value="CAB4913330.1"/>
    <property type="molecule type" value="Genomic_DNA"/>
</dbReference>
<reference evidence="1" key="1">
    <citation type="submission" date="2020-05" db="EMBL/GenBank/DDBJ databases">
        <authorList>
            <person name="Chiriac C."/>
            <person name="Salcher M."/>
            <person name="Ghai R."/>
            <person name="Kavagutti S V."/>
        </authorList>
    </citation>
    <scope>NUCLEOTIDE SEQUENCE</scope>
</reference>
<evidence type="ECO:0000313" key="2">
    <source>
        <dbReference type="EMBL" id="CAB4913330.1"/>
    </source>
</evidence>